<dbReference type="Gene3D" id="3.40.50.720">
    <property type="entry name" value="NAD(P)-binding Rossmann-like Domain"/>
    <property type="match status" value="1"/>
</dbReference>
<gene>
    <name evidence="5" type="ORF">FOXB_12964</name>
</gene>
<dbReference type="PROSITE" id="PS50089">
    <property type="entry name" value="ZF_RING_2"/>
    <property type="match status" value="1"/>
</dbReference>
<dbReference type="InterPro" id="IPR020843">
    <property type="entry name" value="ER"/>
</dbReference>
<feature type="domain" description="RING-type" evidence="3">
    <location>
        <begin position="220"/>
        <end position="269"/>
    </location>
</feature>
<feature type="domain" description="SWIM-type" evidence="4">
    <location>
        <begin position="143"/>
        <end position="175"/>
    </location>
</feature>
<dbReference type="InterPro" id="IPR011032">
    <property type="entry name" value="GroES-like_sf"/>
</dbReference>
<protein>
    <submittedName>
        <fullName evidence="5">Uncharacterized protein</fullName>
    </submittedName>
</protein>
<dbReference type="Gene3D" id="3.30.40.10">
    <property type="entry name" value="Zinc/RING finger domain, C3HC4 (zinc finger)"/>
    <property type="match status" value="1"/>
</dbReference>
<dbReference type="InterPro" id="IPR013154">
    <property type="entry name" value="ADH-like_N"/>
</dbReference>
<dbReference type="InterPro" id="IPR036291">
    <property type="entry name" value="NAD(P)-bd_dom_sf"/>
</dbReference>
<dbReference type="Pfam" id="PF08240">
    <property type="entry name" value="ADH_N"/>
    <property type="match status" value="1"/>
</dbReference>
<dbReference type="PANTHER" id="PTHR21540:SF0">
    <property type="entry name" value="PHD FAMILY PROTEIN"/>
    <property type="match status" value="1"/>
</dbReference>
<evidence type="ECO:0000256" key="2">
    <source>
        <dbReference type="SAM" id="MobiDB-lite"/>
    </source>
</evidence>
<reference evidence="5" key="1">
    <citation type="journal article" date="2012" name="Mol. Plant Microbe Interact.">
        <title>A highly conserved effector in Fusarium oxysporum is required for full virulence on Arabidopsis.</title>
        <authorList>
            <person name="Thatcher L.F."/>
            <person name="Gardiner D.M."/>
            <person name="Kazan K."/>
            <person name="Manners J."/>
        </authorList>
    </citation>
    <scope>NUCLEOTIDE SEQUENCE [LARGE SCALE GENOMIC DNA]</scope>
    <source>
        <strain evidence="5">Fo5176</strain>
    </source>
</reference>
<dbReference type="GO" id="GO:0061630">
    <property type="term" value="F:ubiquitin protein ligase activity"/>
    <property type="evidence" value="ECO:0007669"/>
    <property type="project" value="InterPro"/>
</dbReference>
<organism evidence="5">
    <name type="scientific">Fusarium oxysporum (strain Fo5176)</name>
    <name type="common">Fusarium vascular wilt</name>
    <dbReference type="NCBI Taxonomy" id="660025"/>
    <lineage>
        <taxon>Eukaryota</taxon>
        <taxon>Fungi</taxon>
        <taxon>Dikarya</taxon>
        <taxon>Ascomycota</taxon>
        <taxon>Pezizomycotina</taxon>
        <taxon>Sordariomycetes</taxon>
        <taxon>Hypocreomycetidae</taxon>
        <taxon>Hypocreales</taxon>
        <taxon>Nectriaceae</taxon>
        <taxon>Fusarium</taxon>
        <taxon>Fusarium oxysporum species complex</taxon>
    </lineage>
</organism>
<name>F9G2T2_FUSOF</name>
<dbReference type="SUPFAM" id="SSF50129">
    <property type="entry name" value="GroES-like"/>
    <property type="match status" value="1"/>
</dbReference>
<dbReference type="GO" id="GO:0008270">
    <property type="term" value="F:zinc ion binding"/>
    <property type="evidence" value="ECO:0007669"/>
    <property type="project" value="UniProtKB-KW"/>
</dbReference>
<accession>F9G2T2</accession>
<keyword evidence="1" id="KW-0862">Zinc</keyword>
<proteinExistence type="predicted"/>
<dbReference type="Pfam" id="PF13639">
    <property type="entry name" value="zf-RING_2"/>
    <property type="match status" value="1"/>
</dbReference>
<dbReference type="InterPro" id="IPR039903">
    <property type="entry name" value="Zswim2"/>
</dbReference>
<dbReference type="CDD" id="cd16494">
    <property type="entry name" value="RING-CH-C4HC3_ZSWM2"/>
    <property type="match status" value="1"/>
</dbReference>
<dbReference type="SUPFAM" id="SSF57850">
    <property type="entry name" value="RING/U-box"/>
    <property type="match status" value="1"/>
</dbReference>
<keyword evidence="1" id="KW-0863">Zinc-finger</keyword>
<dbReference type="EMBL" id="AFQF01003270">
    <property type="protein sequence ID" value="EGU76513.1"/>
    <property type="molecule type" value="Genomic_DNA"/>
</dbReference>
<evidence type="ECO:0000313" key="5">
    <source>
        <dbReference type="EMBL" id="EGU76513.1"/>
    </source>
</evidence>
<dbReference type="OrthoDB" id="191139at2759"/>
<dbReference type="InterPro" id="IPR013083">
    <property type="entry name" value="Znf_RING/FYVE/PHD"/>
</dbReference>
<feature type="region of interest" description="Disordered" evidence="2">
    <location>
        <begin position="1"/>
        <end position="27"/>
    </location>
</feature>
<dbReference type="PANTHER" id="PTHR21540">
    <property type="entry name" value="RING FINGER AND SWIM DOMAIN-CONTAINING PROTEIN 2"/>
    <property type="match status" value="1"/>
</dbReference>
<sequence length="741" mass="82340">MGSASVHSTRVLRSAARENIKTPQEPVLPDLINTVKAGQPSQKATSIQGDALLPPTPMKRKVHEITEEDVSYQAEKEKKLKKPKVTGEEKRLRRFRPKPPQSFHEIYDRALSQRFYVLNRARGGTQDCPEEDVEMTGSTGNIYTVHVGKQPRCTCPHHEKGHQCKHILYVMKQVLNAPFDLVYQLALLSTELQAIFASAPPISAPGQGESDKRKPIDGDCPICYCELDEKNQESIVWCAAACGQNIHEECFRMWAQTKPSGNVTCPMCRSVWKGDEKLVARVQKDKGAVEEGYVNVADQLGISRDRDESSYSRWYGIHQRRRDPNWEVTVVDGSLAIEDFYGDGTSQYVMMSKLPATTRTLVAPKKCLPAEYTVIEQPIPKITKPNQLLLRMNAVAINTGETQFASGQFDLLYKASNFPTPFGIEGSGVVVEIGPAVTEFKVGDAVYGMEFEKPHLSRPPAAWASTYAVTEPQFLHKKPDHVSFEEAAAVPALAVTAYQSIKRGLQLQGRDSLAGQTVYIPAALSASGNTAIQIARNYFGAEKIISTVSTPKMGLVEEYLPGMVTQLYDYKTQDIVKLIGRGTVDFAISTQFSTLNESISVLKSDGILMSIASIPKSEVMAEMLGPKFPAWLGWVLDLLQYWYSWKLRGTKIQYEFISGHPGHRGDMEVVADMVAKGMVKAVHTAVDLDDLEEFVIDSFMQLVKVKSVTQSSMYAHINPFTGSSPVEEQFLLARETVELIF</sequence>
<dbReference type="SUPFAM" id="SSF51735">
    <property type="entry name" value="NAD(P)-binding Rossmann-fold domains"/>
    <property type="match status" value="1"/>
</dbReference>
<dbReference type="InterPro" id="IPR001841">
    <property type="entry name" value="Znf_RING"/>
</dbReference>
<dbReference type="InterPro" id="IPR007527">
    <property type="entry name" value="Znf_SWIM"/>
</dbReference>
<dbReference type="PaxDb" id="5507-FOXG_01188P0"/>
<dbReference type="GO" id="GO:0016491">
    <property type="term" value="F:oxidoreductase activity"/>
    <property type="evidence" value="ECO:0007669"/>
    <property type="project" value="InterPro"/>
</dbReference>
<dbReference type="STRING" id="660025.F9G2T2"/>
<dbReference type="AlphaFoldDB" id="F9G2T2"/>
<evidence type="ECO:0000259" key="3">
    <source>
        <dbReference type="PROSITE" id="PS50089"/>
    </source>
</evidence>
<dbReference type="Gene3D" id="3.90.180.10">
    <property type="entry name" value="Medium-chain alcohol dehydrogenases, catalytic domain"/>
    <property type="match status" value="1"/>
</dbReference>
<dbReference type="CDD" id="cd05289">
    <property type="entry name" value="MDR_like_2"/>
    <property type="match status" value="1"/>
</dbReference>
<evidence type="ECO:0000256" key="1">
    <source>
        <dbReference type="PROSITE-ProRule" id="PRU00175"/>
    </source>
</evidence>
<dbReference type="SMART" id="SM00829">
    <property type="entry name" value="PKS_ER"/>
    <property type="match status" value="1"/>
</dbReference>
<keyword evidence="1" id="KW-0479">Metal-binding</keyword>
<evidence type="ECO:0000259" key="4">
    <source>
        <dbReference type="PROSITE" id="PS50966"/>
    </source>
</evidence>
<comment type="caution">
    <text evidence="5">The sequence shown here is derived from an EMBL/GenBank/DDBJ whole genome shotgun (WGS) entry which is preliminary data.</text>
</comment>
<dbReference type="PROSITE" id="PS50966">
    <property type="entry name" value="ZF_SWIM"/>
    <property type="match status" value="1"/>
</dbReference>